<proteinExistence type="predicted"/>
<reference evidence="2" key="1">
    <citation type="journal article" date="2019" name="Int. J. Syst. Evol. Microbiol.">
        <title>The Global Catalogue of Microorganisms (GCM) 10K type strain sequencing project: providing services to taxonomists for standard genome sequencing and annotation.</title>
        <authorList>
            <consortium name="The Broad Institute Genomics Platform"/>
            <consortium name="The Broad Institute Genome Sequencing Center for Infectious Disease"/>
            <person name="Wu L."/>
            <person name="Ma J."/>
        </authorList>
    </citation>
    <scope>NUCLEOTIDE SEQUENCE [LARGE SCALE GENOMIC DNA]</scope>
    <source>
        <strain evidence="2">ICMP 19430</strain>
    </source>
</reference>
<evidence type="ECO:0000313" key="2">
    <source>
        <dbReference type="Proteomes" id="UP001596484"/>
    </source>
</evidence>
<protein>
    <submittedName>
        <fullName evidence="1">Uncharacterized protein</fullName>
    </submittedName>
</protein>
<comment type="caution">
    <text evidence="1">The sequence shown here is derived from an EMBL/GenBank/DDBJ whole genome shotgun (WGS) entry which is preliminary data.</text>
</comment>
<evidence type="ECO:0000313" key="1">
    <source>
        <dbReference type="EMBL" id="MFC7450868.1"/>
    </source>
</evidence>
<dbReference type="Proteomes" id="UP001596484">
    <property type="component" value="Unassembled WGS sequence"/>
</dbReference>
<accession>A0ABW2S3Z1</accession>
<name>A0ABW2S3Z1_9NOCA</name>
<dbReference type="RefSeq" id="WP_378408962.1">
    <property type="nucleotide sequence ID" value="NZ_JBHTCS010000028.1"/>
</dbReference>
<dbReference type="EMBL" id="JBHTCS010000028">
    <property type="protein sequence ID" value="MFC7450868.1"/>
    <property type="molecule type" value="Genomic_DNA"/>
</dbReference>
<gene>
    <name evidence="1" type="ORF">ACFQS9_23505</name>
</gene>
<organism evidence="1 2">
    <name type="scientific">Rhodococcus daqingensis</name>
    <dbReference type="NCBI Taxonomy" id="2479363"/>
    <lineage>
        <taxon>Bacteria</taxon>
        <taxon>Bacillati</taxon>
        <taxon>Actinomycetota</taxon>
        <taxon>Actinomycetes</taxon>
        <taxon>Mycobacteriales</taxon>
        <taxon>Nocardiaceae</taxon>
        <taxon>Rhodococcus</taxon>
    </lineage>
</organism>
<sequence length="115" mass="12585">MLESARTTFDFDRHGNITATLRSARTHRTPLAGRAAAYEDVPTGWHAHDATDDLLPGVQGWHVLVLTLPILNKIRAIVVSPAYMGVQSVTDVLMAGIADRAEAEQAQPRIQESTR</sequence>
<keyword evidence="2" id="KW-1185">Reference proteome</keyword>